<accession>A0A953I5V7</accession>
<evidence type="ECO:0000259" key="2">
    <source>
        <dbReference type="PROSITE" id="PS51724"/>
    </source>
</evidence>
<dbReference type="GO" id="GO:0042834">
    <property type="term" value="F:peptidoglycan binding"/>
    <property type="evidence" value="ECO:0007669"/>
    <property type="project" value="InterPro"/>
</dbReference>
<dbReference type="Pfam" id="PF05036">
    <property type="entry name" value="SPOR"/>
    <property type="match status" value="1"/>
</dbReference>
<dbReference type="InterPro" id="IPR036680">
    <property type="entry name" value="SPOR-like_sf"/>
</dbReference>
<dbReference type="AlphaFoldDB" id="A0A953I5V7"/>
<protein>
    <submittedName>
        <fullName evidence="3">SPOR domain-containing protein</fullName>
    </submittedName>
</protein>
<organism evidence="3 4">
    <name type="scientific">Symbiobacterium thermophilum</name>
    <dbReference type="NCBI Taxonomy" id="2734"/>
    <lineage>
        <taxon>Bacteria</taxon>
        <taxon>Bacillati</taxon>
        <taxon>Bacillota</taxon>
        <taxon>Clostridia</taxon>
        <taxon>Eubacteriales</taxon>
        <taxon>Symbiobacteriaceae</taxon>
        <taxon>Symbiobacterium</taxon>
    </lineage>
</organism>
<feature type="domain" description="SPOR" evidence="2">
    <location>
        <begin position="76"/>
        <end position="153"/>
    </location>
</feature>
<dbReference type="Gene3D" id="3.30.70.1070">
    <property type="entry name" value="Sporulation related repeat"/>
    <property type="match status" value="1"/>
</dbReference>
<reference evidence="3" key="1">
    <citation type="submission" date="2017-11" db="EMBL/GenBank/DDBJ databases">
        <title>Three new genomes from thermophilic consortium.</title>
        <authorList>
            <person name="Quaggio R."/>
            <person name="Amgarten D."/>
            <person name="Setubal J.C."/>
        </authorList>
    </citation>
    <scope>NUCLEOTIDE SEQUENCE</scope>
    <source>
        <strain evidence="3">ZCTH01-B2</strain>
    </source>
</reference>
<dbReference type="InterPro" id="IPR007730">
    <property type="entry name" value="SPOR-like_dom"/>
</dbReference>
<feature type="transmembrane region" description="Helical" evidence="1">
    <location>
        <begin position="20"/>
        <end position="42"/>
    </location>
</feature>
<dbReference type="Proteomes" id="UP000732377">
    <property type="component" value="Unassembled WGS sequence"/>
</dbReference>
<evidence type="ECO:0000313" key="3">
    <source>
        <dbReference type="EMBL" id="MBY6275023.1"/>
    </source>
</evidence>
<dbReference type="PROSITE" id="PS51724">
    <property type="entry name" value="SPOR"/>
    <property type="match status" value="1"/>
</dbReference>
<gene>
    <name evidence="3" type="ORF">CWE10_02205</name>
</gene>
<comment type="caution">
    <text evidence="3">The sequence shown here is derived from an EMBL/GenBank/DDBJ whole genome shotgun (WGS) entry which is preliminary data.</text>
</comment>
<proteinExistence type="predicted"/>
<evidence type="ECO:0000313" key="4">
    <source>
        <dbReference type="Proteomes" id="UP000732377"/>
    </source>
</evidence>
<keyword evidence="1" id="KW-1133">Transmembrane helix</keyword>
<dbReference type="RefSeq" id="WP_011194502.1">
    <property type="nucleotide sequence ID" value="NZ_JACSIR010000005.1"/>
</dbReference>
<keyword evidence="1" id="KW-0812">Transmembrane</keyword>
<sequence>MHRFGRSVQKRANDRWGGVFILAVVLAVVGAWQLGGVLGNLLGEEKPAAMEPVPGLEEATGISGPAGSPSQVAIVPRPFQVHFVQVGAFRSEGAARNLVSELAGQQVVAAMTPRNAMGLVKVYVGPFMSGEEAGEVLDVMRETGVAPNAFTVALDVDYAPEAVMAMTGSANPDLQTGLDALNNYLYEAGAWFARRAAGEPADGGMLVALGQEVRQAAARLAAAEENPAITRFLGLADMASVNAADIEVAASAAPGSEEFQRAMNGYVSLLEQYHNFYAADAASE</sequence>
<keyword evidence="1" id="KW-0472">Membrane</keyword>
<dbReference type="EMBL" id="PIUK01000010">
    <property type="protein sequence ID" value="MBY6275023.1"/>
    <property type="molecule type" value="Genomic_DNA"/>
</dbReference>
<evidence type="ECO:0000256" key="1">
    <source>
        <dbReference type="SAM" id="Phobius"/>
    </source>
</evidence>
<name>A0A953I5V7_SYMTR</name>
<dbReference type="SUPFAM" id="SSF110997">
    <property type="entry name" value="Sporulation related repeat"/>
    <property type="match status" value="1"/>
</dbReference>